<dbReference type="PANTHER" id="PTHR30069:SF29">
    <property type="entry name" value="HEMOGLOBIN AND HEMOGLOBIN-HAPTOGLOBIN-BINDING PROTEIN 1-RELATED"/>
    <property type="match status" value="1"/>
</dbReference>
<evidence type="ECO:0000256" key="5">
    <source>
        <dbReference type="ARBA" id="ARBA00022729"/>
    </source>
</evidence>
<evidence type="ECO:0000259" key="10">
    <source>
        <dbReference type="Pfam" id="PF07715"/>
    </source>
</evidence>
<dbReference type="GO" id="GO:0044718">
    <property type="term" value="P:siderophore transmembrane transport"/>
    <property type="evidence" value="ECO:0007669"/>
    <property type="project" value="TreeGrafter"/>
</dbReference>
<dbReference type="RefSeq" id="WP_014775433.1">
    <property type="nucleotide sequence ID" value="NC_018011.1"/>
</dbReference>
<reference evidence="12" key="1">
    <citation type="journal article" date="2013" name="Stand. Genomic Sci.">
        <title>Complete genome sequence of the bile-resistant pigment-producing anaerobe Alistipes finegoldii type strain (AHN2437(T)).</title>
        <authorList>
            <person name="Mavromatis K."/>
            <person name="Stackebrandt E."/>
            <person name="Munk C."/>
            <person name="Lapidus A."/>
            <person name="Nolan M."/>
            <person name="Lucas S."/>
            <person name="Hammon N."/>
            <person name="Deshpande S."/>
            <person name="Cheng J.F."/>
            <person name="Tapia R."/>
            <person name="Goodwin L.A."/>
            <person name="Pitluck S."/>
            <person name="Liolios K."/>
            <person name="Pagani I."/>
            <person name="Ivanova N."/>
            <person name="Mikhailova N."/>
            <person name="Huntemann M."/>
            <person name="Pati A."/>
            <person name="Chen A."/>
            <person name="Palaniappan K."/>
            <person name="Land M."/>
            <person name="Hauser L."/>
            <person name="Rohde M."/>
            <person name="Gronow S."/>
            <person name="Goker M."/>
            <person name="Detter J.C."/>
            <person name="Bristow J."/>
            <person name="Eisen J.A."/>
            <person name="Markowitz V."/>
            <person name="Hugenholtz P."/>
            <person name="Kyrpides N.C."/>
            <person name="Klenk H.P."/>
            <person name="Woyke T."/>
        </authorList>
    </citation>
    <scope>NUCLEOTIDE SEQUENCE</scope>
    <source>
        <strain evidence="12">DSM 17242 / JCM 16770 / AHN 2437 / CCUG 46020 / CIP 107999</strain>
    </source>
</reference>
<dbReference type="Gene3D" id="2.170.130.10">
    <property type="entry name" value="TonB-dependent receptor, plug domain"/>
    <property type="match status" value="1"/>
</dbReference>
<name>I3YLS4_ALIFI</name>
<dbReference type="SUPFAM" id="SSF49464">
    <property type="entry name" value="Carboxypeptidase regulatory domain-like"/>
    <property type="match status" value="1"/>
</dbReference>
<dbReference type="PANTHER" id="PTHR30069">
    <property type="entry name" value="TONB-DEPENDENT OUTER MEMBRANE RECEPTOR"/>
    <property type="match status" value="1"/>
</dbReference>
<dbReference type="KEGG" id="afd:Alfi_1608"/>
<accession>I3YLS4</accession>
<comment type="similarity">
    <text evidence="8">Belongs to the TonB-dependent receptor family.</text>
</comment>
<evidence type="ECO:0000256" key="8">
    <source>
        <dbReference type="PROSITE-ProRule" id="PRU01360"/>
    </source>
</evidence>
<protein>
    <submittedName>
        <fullName evidence="11">TonB-linked outer membrane protein, SusC/RagA family</fullName>
    </submittedName>
</protein>
<dbReference type="InterPro" id="IPR012910">
    <property type="entry name" value="Plug_dom"/>
</dbReference>
<evidence type="ECO:0000256" key="3">
    <source>
        <dbReference type="ARBA" id="ARBA00022452"/>
    </source>
</evidence>
<dbReference type="InterPro" id="IPR008969">
    <property type="entry name" value="CarboxyPept-like_regulatory"/>
</dbReference>
<dbReference type="Gene3D" id="2.40.170.20">
    <property type="entry name" value="TonB-dependent receptor, beta-barrel domain"/>
    <property type="match status" value="1"/>
</dbReference>
<dbReference type="EMBL" id="CP003274">
    <property type="protein sequence ID" value="AFL77942.1"/>
    <property type="molecule type" value="Genomic_DNA"/>
</dbReference>
<sequence>MNKIRLLLIYTALPLFCAMIFGSPAYGQGGGNTQKRTVSGMVTDENDNPVSGATVIVQGTTTGTTTTAGKFTIQVTPASILEVKFLGYKTAEVKVGTQTNLTIKLETTSETIQDVVVTALGMTRERKSLGYSVGDIKGEAFEKVRELNVINSLAGREPGLIISQTAGGPSGSSHVEIRGSSMLTGNNQPLYVVDGMPIDNTNFGSANKDGGYDLGDGISSINPDDIENISVLKGPAASALYGSQAGNGVIMITTKKASSRKGQSLGVEINSTTTVEQQLTRFDDVQYIYGQGSNGRIYGTIDDRSNSSKSWGPKIDKNLKIWYFDNVLRPYTISNHGIEDFFRLGVTANNSITLNKIYKDAGIRLSYSDLRNRDIVPNSGMNRSTFTVRTNTKIGRKIDVDVKVNYVYEKVNNRPALAGDRNNEGKNLSSLPSTYDLYLLRDNYKDEEGKYYNWNGDVNRVNPYWIINEMSNTSKKNRLISSASISYKITDKLKFKLSGGADITEFSFEDFAPISTPSHESGYLKTQTNSNRTINADAVLTYSTNLGKNMSLVGTAGLNLYRVDNFQTTITGKDMAEPEIKKINSFSDKTIVESPYQRQINSAYAMVNLGYKNFAYLDVTVRADNTSTLINNTYVYPSVSGSFIFSELLPSSVSKILSFGKVRASWAEVGNDTSPYQMSLNYALYPHPVGGVSSGQISNSTVPNRDLKPTRTRSWEVGTELYFLNKRIVLDFTYYSQTSRDQIRHVNTSISTGYSTALLNSGVLTNKGIEIKLNTIPVKTKNWQWDLGFNFARNSNKVHSLGESQMYEVENAEWVGAAGVRVMAVVGEELGTIMGKDYKRNENGDIIVDPTTGIPSVSDNYTALGNAHWKFTGGMYTNVRFKNWNLSAIFDIKVGADLYTSTMRGTYSSGRSKKTLKGRDGWYQSEEGRLAAGLETAAWNPTGGYLVDGVVQVKNDDGTISWAPNTRYCNPESYWNFISNNIPQFFVLDNSYVKIREMTLSYSFPRRMIGKALDGLTLSFVARNPLIIFKNVPNIDPDSNYNNGNGKGIEYGSLPSRRSFGFNINLKF</sequence>
<evidence type="ECO:0000256" key="4">
    <source>
        <dbReference type="ARBA" id="ARBA00022692"/>
    </source>
</evidence>
<dbReference type="AlphaFoldDB" id="I3YLS4"/>
<keyword evidence="3 8" id="KW-1134">Transmembrane beta strand</keyword>
<dbReference type="InterPro" id="IPR037066">
    <property type="entry name" value="Plug_dom_sf"/>
</dbReference>
<dbReference type="GO" id="GO:0015344">
    <property type="term" value="F:siderophore uptake transmembrane transporter activity"/>
    <property type="evidence" value="ECO:0007669"/>
    <property type="project" value="TreeGrafter"/>
</dbReference>
<feature type="domain" description="TonB-dependent receptor plug" evidence="10">
    <location>
        <begin position="128"/>
        <end position="249"/>
    </location>
</feature>
<comment type="subcellular location">
    <subcellularLocation>
        <location evidence="1 8">Cell outer membrane</location>
        <topology evidence="1 8">Multi-pass membrane protein</topology>
    </subcellularLocation>
</comment>
<dbReference type="Pfam" id="PF13715">
    <property type="entry name" value="CarbopepD_reg_2"/>
    <property type="match status" value="1"/>
</dbReference>
<evidence type="ECO:0000256" key="9">
    <source>
        <dbReference type="SAM" id="SignalP"/>
    </source>
</evidence>
<dbReference type="GO" id="GO:0009279">
    <property type="term" value="C:cell outer membrane"/>
    <property type="evidence" value="ECO:0007669"/>
    <property type="project" value="UniProtKB-SubCell"/>
</dbReference>
<dbReference type="Pfam" id="PF07715">
    <property type="entry name" value="Plug"/>
    <property type="match status" value="1"/>
</dbReference>
<organism evidence="11 12">
    <name type="scientific">Alistipes finegoldii (strain DSM 17242 / JCM 16770 / CCUG 46020 / CIP 107999 / KCTC 15236 / AHN 2437)</name>
    <dbReference type="NCBI Taxonomy" id="679935"/>
    <lineage>
        <taxon>Bacteria</taxon>
        <taxon>Pseudomonadati</taxon>
        <taxon>Bacteroidota</taxon>
        <taxon>Bacteroidia</taxon>
        <taxon>Bacteroidales</taxon>
        <taxon>Rikenellaceae</taxon>
        <taxon>Alistipes</taxon>
    </lineage>
</organism>
<dbReference type="PATRIC" id="fig|679935.3.peg.1559"/>
<evidence type="ECO:0000313" key="12">
    <source>
        <dbReference type="Proteomes" id="UP000006052"/>
    </source>
</evidence>
<dbReference type="HOGENOM" id="CLU_004317_2_1_10"/>
<dbReference type="SUPFAM" id="SSF56935">
    <property type="entry name" value="Porins"/>
    <property type="match status" value="1"/>
</dbReference>
<evidence type="ECO:0000256" key="7">
    <source>
        <dbReference type="ARBA" id="ARBA00023237"/>
    </source>
</evidence>
<dbReference type="InterPro" id="IPR023996">
    <property type="entry name" value="TonB-dep_OMP_SusC/RagA"/>
</dbReference>
<keyword evidence="5 9" id="KW-0732">Signal</keyword>
<feature type="signal peptide" evidence="9">
    <location>
        <begin position="1"/>
        <end position="27"/>
    </location>
</feature>
<dbReference type="STRING" id="679935.Alfi_1608"/>
<keyword evidence="2 8" id="KW-0813">Transport</keyword>
<dbReference type="eggNOG" id="COG1629">
    <property type="taxonomic scope" value="Bacteria"/>
</dbReference>
<gene>
    <name evidence="11" type="ordered locus">Alfi_1608</name>
</gene>
<feature type="chain" id="PRO_5003682615" evidence="9">
    <location>
        <begin position="28"/>
        <end position="1068"/>
    </location>
</feature>
<evidence type="ECO:0000313" key="11">
    <source>
        <dbReference type="EMBL" id="AFL77942.1"/>
    </source>
</evidence>
<dbReference type="PROSITE" id="PS52016">
    <property type="entry name" value="TONB_DEPENDENT_REC_3"/>
    <property type="match status" value="1"/>
</dbReference>
<dbReference type="InterPro" id="IPR036942">
    <property type="entry name" value="Beta-barrel_TonB_sf"/>
</dbReference>
<dbReference type="eggNOG" id="COG4771">
    <property type="taxonomic scope" value="Bacteria"/>
</dbReference>
<evidence type="ECO:0000256" key="1">
    <source>
        <dbReference type="ARBA" id="ARBA00004571"/>
    </source>
</evidence>
<keyword evidence="6 8" id="KW-0472">Membrane</keyword>
<proteinExistence type="inferred from homology"/>
<keyword evidence="7 8" id="KW-0998">Cell outer membrane</keyword>
<dbReference type="InterPro" id="IPR023997">
    <property type="entry name" value="TonB-dep_OMP_SusC/RagA_CS"/>
</dbReference>
<dbReference type="Gene3D" id="2.60.40.1120">
    <property type="entry name" value="Carboxypeptidase-like, regulatory domain"/>
    <property type="match status" value="1"/>
</dbReference>
<dbReference type="NCBIfam" id="TIGR04056">
    <property type="entry name" value="OMP_RagA_SusC"/>
    <property type="match status" value="1"/>
</dbReference>
<evidence type="ECO:0000256" key="2">
    <source>
        <dbReference type="ARBA" id="ARBA00022448"/>
    </source>
</evidence>
<evidence type="ECO:0000256" key="6">
    <source>
        <dbReference type="ARBA" id="ARBA00023136"/>
    </source>
</evidence>
<dbReference type="NCBIfam" id="TIGR04057">
    <property type="entry name" value="SusC_RagA_signa"/>
    <property type="match status" value="1"/>
</dbReference>
<dbReference type="Proteomes" id="UP000006052">
    <property type="component" value="Chromosome"/>
</dbReference>
<keyword evidence="4 8" id="KW-0812">Transmembrane</keyword>
<dbReference type="InterPro" id="IPR039426">
    <property type="entry name" value="TonB-dep_rcpt-like"/>
</dbReference>